<evidence type="ECO:0000256" key="1">
    <source>
        <dbReference type="SAM" id="MobiDB-lite"/>
    </source>
</evidence>
<feature type="transmembrane region" description="Helical" evidence="2">
    <location>
        <begin position="264"/>
        <end position="284"/>
    </location>
</feature>
<evidence type="ECO:0000256" key="2">
    <source>
        <dbReference type="SAM" id="Phobius"/>
    </source>
</evidence>
<keyword evidence="4" id="KW-1185">Reference proteome</keyword>
<feature type="transmembrane region" description="Helical" evidence="2">
    <location>
        <begin position="739"/>
        <end position="760"/>
    </location>
</feature>
<proteinExistence type="predicted"/>
<accession>A0AB34L2H3</accession>
<keyword evidence="2" id="KW-0472">Membrane</keyword>
<dbReference type="EMBL" id="JAAQHG020000003">
    <property type="protein sequence ID" value="KAL1589953.1"/>
    <property type="molecule type" value="Genomic_DNA"/>
</dbReference>
<dbReference type="GeneID" id="96002818"/>
<organism evidence="3 4">
    <name type="scientific">Cladosporium halotolerans</name>
    <dbReference type="NCBI Taxonomy" id="1052096"/>
    <lineage>
        <taxon>Eukaryota</taxon>
        <taxon>Fungi</taxon>
        <taxon>Dikarya</taxon>
        <taxon>Ascomycota</taxon>
        <taxon>Pezizomycotina</taxon>
        <taxon>Dothideomycetes</taxon>
        <taxon>Dothideomycetidae</taxon>
        <taxon>Cladosporiales</taxon>
        <taxon>Cladosporiaceae</taxon>
        <taxon>Cladosporium</taxon>
    </lineage>
</organism>
<sequence>MDETSRREPADRAQSPPLADIASGLGIDITSANRESQDAGLGHTPLRTVSSIEDTAGDWTPDASQPFVSPSSLDGLSGSTQYGFSPASTFSPHTKYYSKQSPSIASPSTHAPRVESQASLLSKHHSASLNSAYGEFVAQHKCPSMRSIKGPRKTWMSILTICLSVYSTAVSGLFFFIAVVGPSYPGIRTNGRITASSAAFLTTILAKTVELSFVTIIIALLGQELSRKASSIHRRSGVTLAQLSMRNWITQPGTMISRWESVRYAGLTTLGVVSIVAAVLAMLYTSAATALVQPRLKFGDWKVNPMQGNVRASFANKYHIGEKCPSPLSKAMDSGAREETCVSIEHAAMGYHNYYSYLELWSKASKNSLAFGERPNGTAVLNNDTTVTAPWVGNRLGPRAAFEQVYNETETVIVNNVSLAFPHTGVASAAKDKINNIMQPEDLDGMGVYLVNASVPSPVIHVRCATVSEKMLDPLVSSRWNEINETVNGTSWPDQLRYTDNHSYPFLGGTELDDVFEWGEKYGPASWPPVFPNMPDEYNTVTNQTSTYGRTSIYVLGKGPYDKSDKNPDLNNFLCQMQVSQTPYCYTTYQASAQGATLEAVCGDEDNWHEMQYIASVPDSLTHNETRSKDWPSVAGQWALALALNDGSFGGKSSNARLLTQLLLREPELDPAKPSLAEALAVLAGCTLLQSTLDAPFVPYWEYTGETILEDPAGVYEPFNATLRAQQYASGGSEPYQKAFHVVLLGVFALNVVALLYFALHKTWYTDFSEPPNLFSLAVNSPPSEAFAGCCGTGPQGRDYRVAWTLEQDDGHVFVHSGGRREGDGGVVGAGVGGGGGWLQRRKAWRSLGAGSPVAQRLGKLRRWSREV</sequence>
<evidence type="ECO:0000313" key="3">
    <source>
        <dbReference type="EMBL" id="KAL1589953.1"/>
    </source>
</evidence>
<evidence type="ECO:0000313" key="4">
    <source>
        <dbReference type="Proteomes" id="UP000803884"/>
    </source>
</evidence>
<name>A0AB34L2H3_9PEZI</name>
<feature type="transmembrane region" description="Helical" evidence="2">
    <location>
        <begin position="198"/>
        <end position="221"/>
    </location>
</feature>
<reference evidence="3 4" key="1">
    <citation type="journal article" date="2020" name="Microbiol. Resour. Announc.">
        <title>Draft Genome Sequence of a Cladosporium Species Isolated from the Mesophotic Ascidian Didemnum maculosum.</title>
        <authorList>
            <person name="Gioti A."/>
            <person name="Siaperas R."/>
            <person name="Nikolaivits E."/>
            <person name="Le Goff G."/>
            <person name="Ouazzani J."/>
            <person name="Kotoulas G."/>
            <person name="Topakas E."/>
        </authorList>
    </citation>
    <scope>NUCLEOTIDE SEQUENCE [LARGE SCALE GENOMIC DNA]</scope>
    <source>
        <strain evidence="3 4">TM138-S3</strain>
    </source>
</reference>
<protein>
    <submittedName>
        <fullName evidence="3">Uncharacterized protein</fullName>
    </submittedName>
</protein>
<feature type="region of interest" description="Disordered" evidence="1">
    <location>
        <begin position="1"/>
        <end position="47"/>
    </location>
</feature>
<dbReference type="RefSeq" id="XP_069233058.1">
    <property type="nucleotide sequence ID" value="XM_069369980.1"/>
</dbReference>
<dbReference type="AlphaFoldDB" id="A0AB34L2H3"/>
<dbReference type="Proteomes" id="UP000803884">
    <property type="component" value="Unassembled WGS sequence"/>
</dbReference>
<feature type="transmembrane region" description="Helical" evidence="2">
    <location>
        <begin position="155"/>
        <end position="178"/>
    </location>
</feature>
<comment type="caution">
    <text evidence="3">The sequence shown here is derived from an EMBL/GenBank/DDBJ whole genome shotgun (WGS) entry which is preliminary data.</text>
</comment>
<feature type="compositionally biased region" description="Basic and acidic residues" evidence="1">
    <location>
        <begin position="1"/>
        <end position="11"/>
    </location>
</feature>
<keyword evidence="2" id="KW-0812">Transmembrane</keyword>
<gene>
    <name evidence="3" type="ORF">WHR41_01374</name>
</gene>
<keyword evidence="2" id="KW-1133">Transmembrane helix</keyword>